<evidence type="ECO:0000313" key="4">
    <source>
        <dbReference type="Proteomes" id="UP000306416"/>
    </source>
</evidence>
<dbReference type="RefSeq" id="WP_135869357.1">
    <property type="nucleotide sequence ID" value="NZ_SRSC01000001.1"/>
</dbReference>
<dbReference type="GO" id="GO:0008962">
    <property type="term" value="F:phosphatidylglycerophosphatase activity"/>
    <property type="evidence" value="ECO:0007669"/>
    <property type="project" value="InterPro"/>
</dbReference>
<dbReference type="PIRSF" id="PIRSF006162">
    <property type="entry name" value="PgpA"/>
    <property type="match status" value="1"/>
</dbReference>
<dbReference type="UniPathway" id="UPA00084">
    <property type="reaction ID" value="UER00504"/>
</dbReference>
<feature type="transmembrane region" description="Helical" evidence="1">
    <location>
        <begin position="43"/>
        <end position="62"/>
    </location>
</feature>
<gene>
    <name evidence="3" type="ORF">E4633_06210</name>
</gene>
<evidence type="ECO:0000256" key="1">
    <source>
        <dbReference type="SAM" id="Phobius"/>
    </source>
</evidence>
<protein>
    <submittedName>
        <fullName evidence="3">Phosphatidylglycerophosphatase A</fullName>
    </submittedName>
</protein>
<evidence type="ECO:0000313" key="3">
    <source>
        <dbReference type="EMBL" id="TGU75046.1"/>
    </source>
</evidence>
<keyword evidence="1" id="KW-0812">Transmembrane</keyword>
<dbReference type="CDD" id="cd06971">
    <property type="entry name" value="PgpA"/>
    <property type="match status" value="1"/>
</dbReference>
<reference evidence="3 4" key="1">
    <citation type="submission" date="2019-04" db="EMBL/GenBank/DDBJ databases">
        <title>Geobacter oryzae sp. nov., ferric-reducing bacteria isolated from paddy soil.</title>
        <authorList>
            <person name="Xu Z."/>
            <person name="Masuda Y."/>
            <person name="Itoh H."/>
            <person name="Senoo K."/>
        </authorList>
    </citation>
    <scope>NUCLEOTIDE SEQUENCE [LARGE SCALE GENOMIC DNA]</scope>
    <source>
        <strain evidence="3 4">Red111</strain>
    </source>
</reference>
<keyword evidence="4" id="KW-1185">Reference proteome</keyword>
<dbReference type="AlphaFoldDB" id="A0A4S1CP08"/>
<dbReference type="InterPro" id="IPR026037">
    <property type="entry name" value="PgpA"/>
</dbReference>
<dbReference type="Proteomes" id="UP000306416">
    <property type="component" value="Unassembled WGS sequence"/>
</dbReference>
<evidence type="ECO:0000259" key="2">
    <source>
        <dbReference type="Pfam" id="PF04608"/>
    </source>
</evidence>
<proteinExistence type="predicted"/>
<feature type="transmembrane region" description="Helical" evidence="1">
    <location>
        <begin position="12"/>
        <end position="36"/>
    </location>
</feature>
<organism evidence="3 4">
    <name type="scientific">Geomonas terrae</name>
    <dbReference type="NCBI Taxonomy" id="2562681"/>
    <lineage>
        <taxon>Bacteria</taxon>
        <taxon>Pseudomonadati</taxon>
        <taxon>Thermodesulfobacteriota</taxon>
        <taxon>Desulfuromonadia</taxon>
        <taxon>Geobacterales</taxon>
        <taxon>Geobacteraceae</taxon>
        <taxon>Geomonas</taxon>
    </lineage>
</organism>
<dbReference type="SUPFAM" id="SSF101307">
    <property type="entry name" value="YutG-like"/>
    <property type="match status" value="1"/>
</dbReference>
<dbReference type="PANTHER" id="PTHR36305">
    <property type="entry name" value="PHOSPHATIDYLGLYCEROPHOSPHATASE A"/>
    <property type="match status" value="1"/>
</dbReference>
<dbReference type="EMBL" id="SRSC01000001">
    <property type="protein sequence ID" value="TGU75046.1"/>
    <property type="molecule type" value="Genomic_DNA"/>
</dbReference>
<feature type="transmembrane region" description="Helical" evidence="1">
    <location>
        <begin position="127"/>
        <end position="149"/>
    </location>
</feature>
<feature type="transmembrane region" description="Helical" evidence="1">
    <location>
        <begin position="82"/>
        <end position="106"/>
    </location>
</feature>
<keyword evidence="1" id="KW-1133">Transmembrane helix</keyword>
<dbReference type="PANTHER" id="PTHR36305:SF1">
    <property type="entry name" value="PHOSPHATIDYLGLYCEROPHOSPHATASE A"/>
    <property type="match status" value="1"/>
</dbReference>
<dbReference type="InterPro" id="IPR007686">
    <property type="entry name" value="YutG/PgpA"/>
</dbReference>
<sequence>MKKFVIVSATWFGTGFAPFASGTVGTAGAIPFFLLLSRMPLSLYLLTTVAFTVFACWAAGFGEELWGEHDSGKIVIDEVAGYLVTMIAVPATWVGVLTGFVMFRIFDIVKPQPARWFDRSLKNGYGVVMDDIAAGIYACAATHLILRFLP</sequence>
<comment type="caution">
    <text evidence="3">The sequence shown here is derived from an EMBL/GenBank/DDBJ whole genome shotgun (WGS) entry which is preliminary data.</text>
</comment>
<dbReference type="GO" id="GO:0006655">
    <property type="term" value="P:phosphatidylglycerol biosynthetic process"/>
    <property type="evidence" value="ECO:0007669"/>
    <property type="project" value="UniProtKB-UniPathway"/>
</dbReference>
<accession>A0A4S1CP08</accession>
<name>A0A4S1CP08_9BACT</name>
<keyword evidence="1" id="KW-0472">Membrane</keyword>
<dbReference type="InterPro" id="IPR036681">
    <property type="entry name" value="PgpA-like_sf"/>
</dbReference>
<feature type="domain" description="YutG/PgpA" evidence="2">
    <location>
        <begin position="8"/>
        <end position="145"/>
    </location>
</feature>
<dbReference type="Pfam" id="PF04608">
    <property type="entry name" value="PgpA"/>
    <property type="match status" value="1"/>
</dbReference>